<sequence>MTFNQRATTVLQLPVSPLTWDGILKECDRLEQEFLHIPSGFKWALDYKRFQVEQARGNASASLAYLKSAIATMPYNGDIIGDYKGVVKKTSGVNSIVMIVSSKKNEAKALRLAAQFDNANVEYMIVSGADAPSIKHVRALQVNASDAYEGTPKKVAEALTWVYENIGNNVGVLKLEDHMSLREPEKLRQSLVTLAKEDAYAGVRSANLDHDRCLHWGECRDPLLNRRVYGKPVLRPWANGSAYYLGAGPLEKVVLALIRFPGLFDGEYYEDKLVGDALVFEAVEPKFVNSYADFGLAEGV</sequence>
<gene>
    <name evidence="1" type="ORF">PQR63_08610</name>
</gene>
<dbReference type="Proteomes" id="UP001629214">
    <property type="component" value="Unassembled WGS sequence"/>
</dbReference>
<dbReference type="EMBL" id="JAQQFR010000004">
    <property type="protein sequence ID" value="MFL9878440.1"/>
    <property type="molecule type" value="Genomic_DNA"/>
</dbReference>
<dbReference type="RefSeq" id="WP_408167384.1">
    <property type="nucleotide sequence ID" value="NZ_JAQQFR010000004.1"/>
</dbReference>
<accession>A0ABW8Z6G4</accession>
<evidence type="ECO:0000313" key="1">
    <source>
        <dbReference type="EMBL" id="MFL9878440.1"/>
    </source>
</evidence>
<organism evidence="1 2">
    <name type="scientific">Herbaspirillum rhizosphaerae</name>
    <dbReference type="NCBI Taxonomy" id="346179"/>
    <lineage>
        <taxon>Bacteria</taxon>
        <taxon>Pseudomonadati</taxon>
        <taxon>Pseudomonadota</taxon>
        <taxon>Betaproteobacteria</taxon>
        <taxon>Burkholderiales</taxon>
        <taxon>Oxalobacteraceae</taxon>
        <taxon>Herbaspirillum</taxon>
    </lineage>
</organism>
<keyword evidence="2" id="KW-1185">Reference proteome</keyword>
<comment type="caution">
    <text evidence="1">The sequence shown here is derived from an EMBL/GenBank/DDBJ whole genome shotgun (WGS) entry which is preliminary data.</text>
</comment>
<reference evidence="1 2" key="1">
    <citation type="journal article" date="2024" name="Chem. Sci.">
        <title>Discovery of megapolipeptins by genome mining of a Burkholderiales bacteria collection.</title>
        <authorList>
            <person name="Paulo B.S."/>
            <person name="Recchia M.J.J."/>
            <person name="Lee S."/>
            <person name="Fergusson C.H."/>
            <person name="Romanowski S.B."/>
            <person name="Hernandez A."/>
            <person name="Krull N."/>
            <person name="Liu D.Y."/>
            <person name="Cavanagh H."/>
            <person name="Bos A."/>
            <person name="Gray C.A."/>
            <person name="Murphy B.T."/>
            <person name="Linington R.G."/>
            <person name="Eustaquio A.S."/>
        </authorList>
    </citation>
    <scope>NUCLEOTIDE SEQUENCE [LARGE SCALE GENOMIC DNA]</scope>
    <source>
        <strain evidence="1 2">RL21-008-BIB-B</strain>
    </source>
</reference>
<protein>
    <submittedName>
        <fullName evidence="1">Uncharacterized protein</fullName>
    </submittedName>
</protein>
<evidence type="ECO:0000313" key="2">
    <source>
        <dbReference type="Proteomes" id="UP001629214"/>
    </source>
</evidence>
<name>A0ABW8Z6G4_9BURK</name>
<proteinExistence type="predicted"/>